<proteinExistence type="predicted"/>
<sequence>MTKIIKIFFFFLLLSVNAQRIEHDTLSEKVTDIEGIIINDADYEKIDYSFALKKEINFRLKSVNPNVNFEIGLKFNNNLEKNGIIRNVILFLHKTDSQDNLTDLEINFYRMDSLTGKPLEKLNKYQIIYVPQNKKRTEAKINVEKYRIPFLKEGVLVTVKWLPTKNHDYSVGPALRFTNYKEKLTYTRYNNDASKWGFGPNFSKKNNLYTNAMIGLEVYIKRKK</sequence>
<name>A0A3D9ASG2_9FLAO</name>
<gene>
    <name evidence="1" type="ORF">DRF68_16645</name>
</gene>
<dbReference type="EMBL" id="QNVU01000041">
    <property type="protein sequence ID" value="REC43836.1"/>
    <property type="molecule type" value="Genomic_DNA"/>
</dbReference>
<accession>A0A3D9ASG2</accession>
<evidence type="ECO:0000313" key="1">
    <source>
        <dbReference type="EMBL" id="REC43836.1"/>
    </source>
</evidence>
<protein>
    <submittedName>
        <fullName evidence="1">Uncharacterized protein</fullName>
    </submittedName>
</protein>
<comment type="caution">
    <text evidence="1">The sequence shown here is derived from an EMBL/GenBank/DDBJ whole genome shotgun (WGS) entry which is preliminary data.</text>
</comment>
<reference evidence="1 2" key="1">
    <citation type="journal article" date="2004" name="Emerg. Infect. Dis.">
        <title>Amoebae-resisting bacteria isolated from human nasal swabs by amoebal coculture.</title>
        <authorList>
            <person name="Greub G."/>
            <person name="La Scola B."/>
            <person name="Raoult D."/>
        </authorList>
    </citation>
    <scope>NUCLEOTIDE SEQUENCE [LARGE SCALE GENOMIC DNA]</scope>
    <source>
        <strain evidence="1 2">CCUG 51329</strain>
    </source>
</reference>
<organism evidence="1 2">
    <name type="scientific">Candidatus Chryseobacterium massiliense</name>
    <dbReference type="NCBI Taxonomy" id="204089"/>
    <lineage>
        <taxon>Bacteria</taxon>
        <taxon>Pseudomonadati</taxon>
        <taxon>Bacteroidota</taxon>
        <taxon>Flavobacteriia</taxon>
        <taxon>Flavobacteriales</taxon>
        <taxon>Weeksellaceae</taxon>
        <taxon>Chryseobacterium group</taxon>
        <taxon>Chryseobacterium</taxon>
    </lineage>
</organism>
<evidence type="ECO:0000313" key="2">
    <source>
        <dbReference type="Proteomes" id="UP000256924"/>
    </source>
</evidence>
<dbReference type="AlphaFoldDB" id="A0A3D9ASG2"/>
<keyword evidence="2" id="KW-1185">Reference proteome</keyword>
<dbReference type="RefSeq" id="WP_116099559.1">
    <property type="nucleotide sequence ID" value="NZ_QNVU01000041.1"/>
</dbReference>
<dbReference type="Proteomes" id="UP000256924">
    <property type="component" value="Unassembled WGS sequence"/>
</dbReference>